<gene>
    <name evidence="2" type="ORF">AWB78_06265</name>
</gene>
<reference evidence="2" key="1">
    <citation type="submission" date="2016-01" db="EMBL/GenBank/DDBJ databases">
        <authorList>
            <person name="Peeters C."/>
        </authorList>
    </citation>
    <scope>NUCLEOTIDE SEQUENCE</scope>
    <source>
        <strain evidence="2">LMG 29321</strain>
    </source>
</reference>
<keyword evidence="3" id="KW-1185">Reference proteome</keyword>
<feature type="domain" description="Asl1-like glycosyl hydrolase catalytic" evidence="1">
    <location>
        <begin position="250"/>
        <end position="296"/>
    </location>
</feature>
<dbReference type="OrthoDB" id="9126494at2"/>
<name>A0A158E7X6_9BURK</name>
<dbReference type="InterPro" id="IPR017853">
    <property type="entry name" value="GH"/>
</dbReference>
<dbReference type="InterPro" id="IPR024655">
    <property type="entry name" value="Asl1_glyco_hydro_catalytic"/>
</dbReference>
<evidence type="ECO:0000313" key="3">
    <source>
        <dbReference type="Proteomes" id="UP000071859"/>
    </source>
</evidence>
<comment type="caution">
    <text evidence="2">The sequence shown here is derived from an EMBL/GenBank/DDBJ whole genome shotgun (WGS) entry which is preliminary data.</text>
</comment>
<dbReference type="RefSeq" id="WP_062610395.1">
    <property type="nucleotide sequence ID" value="NZ_FCOX02000047.1"/>
</dbReference>
<dbReference type="Gene3D" id="3.20.20.80">
    <property type="entry name" value="Glycosidases"/>
    <property type="match status" value="1"/>
</dbReference>
<dbReference type="AlphaFoldDB" id="A0A158E7X6"/>
<evidence type="ECO:0000259" key="1">
    <source>
        <dbReference type="Pfam" id="PF11790"/>
    </source>
</evidence>
<organism evidence="2 3">
    <name type="scientific">Caballeronia calidae</name>
    <dbReference type="NCBI Taxonomy" id="1777139"/>
    <lineage>
        <taxon>Bacteria</taxon>
        <taxon>Pseudomonadati</taxon>
        <taxon>Pseudomonadota</taxon>
        <taxon>Betaproteobacteria</taxon>
        <taxon>Burkholderiales</taxon>
        <taxon>Burkholderiaceae</taxon>
        <taxon>Caballeronia</taxon>
    </lineage>
</organism>
<protein>
    <recommendedName>
        <fullName evidence="1">Asl1-like glycosyl hydrolase catalytic domain-containing protein</fullName>
    </recommendedName>
</protein>
<dbReference type="Proteomes" id="UP000071859">
    <property type="component" value="Unassembled WGS sequence"/>
</dbReference>
<evidence type="ECO:0000313" key="2">
    <source>
        <dbReference type="EMBL" id="SAL02057.1"/>
    </source>
</evidence>
<dbReference type="EMBL" id="FCOX02000047">
    <property type="protein sequence ID" value="SAL02057.1"/>
    <property type="molecule type" value="Genomic_DNA"/>
</dbReference>
<dbReference type="SUPFAM" id="SSF51445">
    <property type="entry name" value="(Trans)glycosidases"/>
    <property type="match status" value="1"/>
</dbReference>
<sequence>MSMRTLAVAVSLFGMLLCASVLIYARSGTSDAWHSSPSSSTSSTKGNAAGSAAPKIACGKGSTGVFYGIAGHLEHRGAYRMSDHALQISQLRDLGVTIYAQDVSNEESAHMVADFARAAAKQCIGVLALVTPFEQEKRANEQETFERGYALGKTAGRVLKGLVTYYQVGNEYDNWTILGSDRSGEHPSDYDNAKFMKARGSILGLIKGIRETNPDAKILLTSFSWLHYGFTDMLYAGTQPDGTSGHPIPHWDITAWHWYSNMGSITAAGDKKVNVLGRLRDSYGKPIWITEYGVRPNHADPGGYLTGKEALKGFVSLAKTYNIQNVTLYELYDDQRYGGDGNYGVIHDDGKTRKSRFNTVRDFIKANPMP</sequence>
<proteinExistence type="predicted"/>
<accession>A0A158E7X6</accession>
<dbReference type="Pfam" id="PF11790">
    <property type="entry name" value="Glyco_hydro_cc"/>
    <property type="match status" value="1"/>
</dbReference>